<dbReference type="Gene3D" id="3.20.20.100">
    <property type="entry name" value="NADP-dependent oxidoreductase domain"/>
    <property type="match status" value="1"/>
</dbReference>
<name>A0A2P8HAK4_9BACI</name>
<dbReference type="CDD" id="cd19092">
    <property type="entry name" value="AKR_BsYcsN_EcYdhF-like"/>
    <property type="match status" value="1"/>
</dbReference>
<dbReference type="AlphaFoldDB" id="A0A2P8HAK4"/>
<gene>
    <name evidence="2" type="ORF">B0H94_11153</name>
</gene>
<sequence>MHELTLGNSHIKTGAMALGCMRMADLTAGDAAQVIETAAEVGMNLFDHADIYAKGEAETRFAEAFTKTSLNRDDVLLQSKCGIQKGWYDFSKAHIIQSVEDSLKRLGTDYLDTFLLHRPDALMEPEEVAAAFDELEAAGKVRFFGVSNHNPHQIALLKQAVTQPLLVNQLQFSLVHTPLIDAGLNVNMRNDAAVVRENGILEYCRLNNMTIQAWSPFQHGMIEGVFIGHPDFPNVNHVLEVMAAEKHTNVSALAAAWILRHPAKMQPIIGSMNPSRIQEIAEAVDVTLSREEWYELYRAAGNDLP</sequence>
<feature type="domain" description="NADP-dependent oxidoreductase" evidence="1">
    <location>
        <begin position="16"/>
        <end position="296"/>
    </location>
</feature>
<protein>
    <submittedName>
        <fullName evidence="2">Putative oxidoreductase</fullName>
    </submittedName>
</protein>
<organism evidence="2 3">
    <name type="scientific">Salsuginibacillus halophilus</name>
    <dbReference type="NCBI Taxonomy" id="517424"/>
    <lineage>
        <taxon>Bacteria</taxon>
        <taxon>Bacillati</taxon>
        <taxon>Bacillota</taxon>
        <taxon>Bacilli</taxon>
        <taxon>Bacillales</taxon>
        <taxon>Bacillaceae</taxon>
        <taxon>Salsuginibacillus</taxon>
    </lineage>
</organism>
<accession>A0A2P8HAK4</accession>
<dbReference type="Proteomes" id="UP000242310">
    <property type="component" value="Unassembled WGS sequence"/>
</dbReference>
<evidence type="ECO:0000313" key="2">
    <source>
        <dbReference type="EMBL" id="PSL43230.1"/>
    </source>
</evidence>
<dbReference type="InterPro" id="IPR023210">
    <property type="entry name" value="NADP_OxRdtase_dom"/>
</dbReference>
<dbReference type="RefSeq" id="WP_106589373.1">
    <property type="nucleotide sequence ID" value="NZ_PYAV01000011.1"/>
</dbReference>
<keyword evidence="3" id="KW-1185">Reference proteome</keyword>
<evidence type="ECO:0000259" key="1">
    <source>
        <dbReference type="Pfam" id="PF00248"/>
    </source>
</evidence>
<evidence type="ECO:0000313" key="3">
    <source>
        <dbReference type="Proteomes" id="UP000242310"/>
    </source>
</evidence>
<dbReference type="PRINTS" id="PR00069">
    <property type="entry name" value="ALDKETRDTASE"/>
</dbReference>
<dbReference type="OrthoDB" id="9773828at2"/>
<dbReference type="InterPro" id="IPR036812">
    <property type="entry name" value="NAD(P)_OxRdtase_dom_sf"/>
</dbReference>
<dbReference type="GO" id="GO:0016491">
    <property type="term" value="F:oxidoreductase activity"/>
    <property type="evidence" value="ECO:0007669"/>
    <property type="project" value="InterPro"/>
</dbReference>
<dbReference type="GO" id="GO:0005829">
    <property type="term" value="C:cytosol"/>
    <property type="evidence" value="ECO:0007669"/>
    <property type="project" value="TreeGrafter"/>
</dbReference>
<dbReference type="InterPro" id="IPR050523">
    <property type="entry name" value="AKR_Detox_Biosynth"/>
</dbReference>
<comment type="caution">
    <text evidence="2">The sequence shown here is derived from an EMBL/GenBank/DDBJ whole genome shotgun (WGS) entry which is preliminary data.</text>
</comment>
<dbReference type="InterPro" id="IPR020471">
    <property type="entry name" value="AKR"/>
</dbReference>
<reference evidence="2 3" key="1">
    <citation type="submission" date="2018-03" db="EMBL/GenBank/DDBJ databases">
        <title>Genomic Encyclopedia of Type Strains, Phase III (KMG-III): the genomes of soil and plant-associated and newly described type strains.</title>
        <authorList>
            <person name="Whitman W."/>
        </authorList>
    </citation>
    <scope>NUCLEOTIDE SEQUENCE [LARGE SCALE GENOMIC DNA]</scope>
    <source>
        <strain evidence="2 3">CGMCC 1.07653</strain>
    </source>
</reference>
<dbReference type="PANTHER" id="PTHR43364">
    <property type="entry name" value="NADH-SPECIFIC METHYLGLYOXAL REDUCTASE-RELATED"/>
    <property type="match status" value="1"/>
</dbReference>
<dbReference type="EMBL" id="PYAV01000011">
    <property type="protein sequence ID" value="PSL43230.1"/>
    <property type="molecule type" value="Genomic_DNA"/>
</dbReference>
<dbReference type="SUPFAM" id="SSF51430">
    <property type="entry name" value="NAD(P)-linked oxidoreductase"/>
    <property type="match status" value="1"/>
</dbReference>
<proteinExistence type="predicted"/>
<dbReference type="PANTHER" id="PTHR43364:SF1">
    <property type="entry name" value="OXIDOREDUCTASE YDHF"/>
    <property type="match status" value="1"/>
</dbReference>
<dbReference type="Pfam" id="PF00248">
    <property type="entry name" value="Aldo_ket_red"/>
    <property type="match status" value="1"/>
</dbReference>